<comment type="caution">
    <text evidence="1">The sequence shown here is derived from an EMBL/GenBank/DDBJ whole genome shotgun (WGS) entry which is preliminary data.</text>
</comment>
<reference evidence="2" key="1">
    <citation type="journal article" date="2024" name="Proc. Natl. Acad. Sci. U.S.A.">
        <title>Extraordinary preservation of gene collinearity over three hundred million years revealed in homosporous lycophytes.</title>
        <authorList>
            <person name="Li C."/>
            <person name="Wickell D."/>
            <person name="Kuo L.Y."/>
            <person name="Chen X."/>
            <person name="Nie B."/>
            <person name="Liao X."/>
            <person name="Peng D."/>
            <person name="Ji J."/>
            <person name="Jenkins J."/>
            <person name="Williams M."/>
            <person name="Shu S."/>
            <person name="Plott C."/>
            <person name="Barry K."/>
            <person name="Rajasekar S."/>
            <person name="Grimwood J."/>
            <person name="Han X."/>
            <person name="Sun S."/>
            <person name="Hou Z."/>
            <person name="He W."/>
            <person name="Dai G."/>
            <person name="Sun C."/>
            <person name="Schmutz J."/>
            <person name="Leebens-Mack J.H."/>
            <person name="Li F.W."/>
            <person name="Wang L."/>
        </authorList>
    </citation>
    <scope>NUCLEOTIDE SEQUENCE [LARGE SCALE GENOMIC DNA]</scope>
    <source>
        <strain evidence="2">cv. PW_Plant_1</strain>
    </source>
</reference>
<protein>
    <submittedName>
        <fullName evidence="1">Uncharacterized protein</fullName>
    </submittedName>
</protein>
<gene>
    <name evidence="1" type="ORF">O6H91_10G094700</name>
</gene>
<organism evidence="1 2">
    <name type="scientific">Diphasiastrum complanatum</name>
    <name type="common">Issler's clubmoss</name>
    <name type="synonym">Lycopodium complanatum</name>
    <dbReference type="NCBI Taxonomy" id="34168"/>
    <lineage>
        <taxon>Eukaryota</taxon>
        <taxon>Viridiplantae</taxon>
        <taxon>Streptophyta</taxon>
        <taxon>Embryophyta</taxon>
        <taxon>Tracheophyta</taxon>
        <taxon>Lycopodiopsida</taxon>
        <taxon>Lycopodiales</taxon>
        <taxon>Lycopodiaceae</taxon>
        <taxon>Lycopodioideae</taxon>
        <taxon>Diphasiastrum</taxon>
    </lineage>
</organism>
<dbReference type="EMBL" id="CM055101">
    <property type="protein sequence ID" value="KAJ7542216.1"/>
    <property type="molecule type" value="Genomic_DNA"/>
</dbReference>
<dbReference type="Proteomes" id="UP001162992">
    <property type="component" value="Chromosome 10"/>
</dbReference>
<accession>A0ACC2CJJ9</accession>
<proteinExistence type="predicted"/>
<name>A0ACC2CJJ9_DIPCM</name>
<evidence type="ECO:0000313" key="1">
    <source>
        <dbReference type="EMBL" id="KAJ7542216.1"/>
    </source>
</evidence>
<evidence type="ECO:0000313" key="2">
    <source>
        <dbReference type="Proteomes" id="UP001162992"/>
    </source>
</evidence>
<keyword evidence="2" id="KW-1185">Reference proteome</keyword>
<sequence>MMDRIILLPQNPVPTMPCAASSRWIASSIAVCEREHWNNNRLLKNGCETLIVLSAQECGSMRCLPHSKHFWQGLSKARTHQRGACVKPFFARRMIWKQEHLVTGRVTKRAMHIIKEIRLLDENEGVELVLDKWVKAMSPVRRDFLDVLQEFGESEEDKELWLKLMEWSLREEWFETNVRDYTKLLKGYGSERRIEDAERLLSNMESIGILPTVVTYTVLIGIYCKQGNVEKAKDVLENINGLGLVPDVKAYNSLLLGYAHGALLKEAKSLLEQMELDGLQPNVDSYIALINGHGRLGEVDQAQRYFDLMQFKGIRPNAKAFTALLDAYGRALEPYAAREVFNNFVKVGFAADDRVLALMLAAYERKDMLEDAINLVVELEKVKFVPGVESWSILIGWFVRIGLIDEAGQIIKDLGKNKHMSFQDCLNIYQLYRKASQVEHTSEISRITN</sequence>